<feature type="chain" id="PRO_5021788581" evidence="2">
    <location>
        <begin position="18"/>
        <end position="176"/>
    </location>
</feature>
<dbReference type="EMBL" id="SRMA01025518">
    <property type="protein sequence ID" value="TRY93614.1"/>
    <property type="molecule type" value="Genomic_DNA"/>
</dbReference>
<dbReference type="AlphaFoldDB" id="A0A553QUH8"/>
<keyword evidence="1" id="KW-0812">Transmembrane</keyword>
<keyword evidence="4" id="KW-1185">Reference proteome</keyword>
<keyword evidence="1" id="KW-0472">Membrane</keyword>
<feature type="signal peptide" evidence="2">
    <location>
        <begin position="1"/>
        <end position="17"/>
    </location>
</feature>
<protein>
    <submittedName>
        <fullName evidence="3">Uncharacterized protein</fullName>
    </submittedName>
</protein>
<evidence type="ECO:0000313" key="3">
    <source>
        <dbReference type="EMBL" id="TRY93614.1"/>
    </source>
</evidence>
<reference evidence="3 4" key="1">
    <citation type="journal article" date="2019" name="Sci. Data">
        <title>Hybrid genome assembly and annotation of Danionella translucida.</title>
        <authorList>
            <person name="Kadobianskyi M."/>
            <person name="Schulze L."/>
            <person name="Schuelke M."/>
            <person name="Judkewitz B."/>
        </authorList>
    </citation>
    <scope>NUCLEOTIDE SEQUENCE [LARGE SCALE GENOMIC DNA]</scope>
    <source>
        <strain evidence="3 4">Bolton</strain>
    </source>
</reference>
<keyword evidence="2" id="KW-0732">Signal</keyword>
<evidence type="ECO:0000256" key="2">
    <source>
        <dbReference type="SAM" id="SignalP"/>
    </source>
</evidence>
<feature type="transmembrane region" description="Helical" evidence="1">
    <location>
        <begin position="55"/>
        <end position="76"/>
    </location>
</feature>
<accession>A0A553QUH8</accession>
<keyword evidence="1" id="KW-1133">Transmembrane helix</keyword>
<name>A0A553QUH8_9TELE</name>
<comment type="caution">
    <text evidence="3">The sequence shown here is derived from an EMBL/GenBank/DDBJ whole genome shotgun (WGS) entry which is preliminary data.</text>
</comment>
<proteinExistence type="predicted"/>
<evidence type="ECO:0000313" key="4">
    <source>
        <dbReference type="Proteomes" id="UP000316079"/>
    </source>
</evidence>
<gene>
    <name evidence="3" type="ORF">DNTS_027243</name>
</gene>
<evidence type="ECO:0000256" key="1">
    <source>
        <dbReference type="SAM" id="Phobius"/>
    </source>
</evidence>
<dbReference type="OrthoDB" id="8958481at2759"/>
<organism evidence="3 4">
    <name type="scientific">Danionella cerebrum</name>
    <dbReference type="NCBI Taxonomy" id="2873325"/>
    <lineage>
        <taxon>Eukaryota</taxon>
        <taxon>Metazoa</taxon>
        <taxon>Chordata</taxon>
        <taxon>Craniata</taxon>
        <taxon>Vertebrata</taxon>
        <taxon>Euteleostomi</taxon>
        <taxon>Actinopterygii</taxon>
        <taxon>Neopterygii</taxon>
        <taxon>Teleostei</taxon>
        <taxon>Ostariophysi</taxon>
        <taxon>Cypriniformes</taxon>
        <taxon>Danionidae</taxon>
        <taxon>Danioninae</taxon>
        <taxon>Danionella</taxon>
    </lineage>
</organism>
<dbReference type="Proteomes" id="UP000316079">
    <property type="component" value="Unassembled WGS sequence"/>
</dbReference>
<sequence>MLNWMMMLLLFIRVCLSQNPIQHDPAEETELTAEQLNQVTLKQTYEHLMKSNSRVGVFIAAALGTLTLMAVVYCIYNQFYSKNIYSHAQLHDSDVALDLSSSSSSVFSGVVTDRWTDRAGGGSYGSLSVSPSIITLPPALSPPQSRGASSFHSFSMKRAAVPLRTISAQELEKSFL</sequence>